<dbReference type="RefSeq" id="WP_124178873.1">
    <property type="nucleotide sequence ID" value="NZ_REFY01000004.1"/>
</dbReference>
<dbReference type="EMBL" id="REFY01000004">
    <property type="protein sequence ID" value="RQG89181.1"/>
    <property type="molecule type" value="Genomic_DNA"/>
</dbReference>
<name>A0A3N6M250_9EURY</name>
<evidence type="ECO:0000313" key="3">
    <source>
        <dbReference type="Proteomes" id="UP000273828"/>
    </source>
</evidence>
<feature type="compositionally biased region" description="Basic and acidic residues" evidence="1">
    <location>
        <begin position="14"/>
        <end position="38"/>
    </location>
</feature>
<dbReference type="AlphaFoldDB" id="A0A3N6M250"/>
<accession>A0A3N6M250</accession>
<proteinExistence type="predicted"/>
<evidence type="ECO:0000313" key="2">
    <source>
        <dbReference type="EMBL" id="RQG89181.1"/>
    </source>
</evidence>
<dbReference type="Proteomes" id="UP000273828">
    <property type="component" value="Unassembled WGS sequence"/>
</dbReference>
<keyword evidence="3" id="KW-1185">Reference proteome</keyword>
<reference evidence="2 3" key="1">
    <citation type="submission" date="2018-10" db="EMBL/GenBank/DDBJ databases">
        <title>Natrarchaeobius chitinivorans gen. nov., sp. nov., and Natrarchaeobius haloalkaliphilus sp. nov., alkaliphilic, chitin-utilizing haloarchaea from hypersaline alkaline lakes.</title>
        <authorList>
            <person name="Sorokin D.Y."/>
            <person name="Elcheninov A.G."/>
            <person name="Kostrikina N.A."/>
            <person name="Bale N.J."/>
            <person name="Sinninghe Damste J.S."/>
            <person name="Khijniak T.V."/>
            <person name="Kublanov I.V."/>
            <person name="Toshchakov S.V."/>
        </authorList>
    </citation>
    <scope>NUCLEOTIDE SEQUENCE [LARGE SCALE GENOMIC DNA]</scope>
    <source>
        <strain evidence="2 3">AArcht-Sl</strain>
    </source>
</reference>
<evidence type="ECO:0000256" key="1">
    <source>
        <dbReference type="SAM" id="MobiDB-lite"/>
    </source>
</evidence>
<feature type="region of interest" description="Disordered" evidence="1">
    <location>
        <begin position="1"/>
        <end position="105"/>
    </location>
</feature>
<comment type="caution">
    <text evidence="2">The sequence shown here is derived from an EMBL/GenBank/DDBJ whole genome shotgun (WGS) entry which is preliminary data.</text>
</comment>
<organism evidence="2 3">
    <name type="scientific">Natrarchaeobius halalkaliphilus</name>
    <dbReference type="NCBI Taxonomy" id="1679091"/>
    <lineage>
        <taxon>Archaea</taxon>
        <taxon>Methanobacteriati</taxon>
        <taxon>Methanobacteriota</taxon>
        <taxon>Stenosarchaea group</taxon>
        <taxon>Halobacteria</taxon>
        <taxon>Halobacteriales</taxon>
        <taxon>Natrialbaceae</taxon>
        <taxon>Natrarchaeobius</taxon>
    </lineage>
</organism>
<gene>
    <name evidence="2" type="ORF">EA462_12505</name>
</gene>
<protein>
    <submittedName>
        <fullName evidence="2">Uncharacterized protein</fullName>
    </submittedName>
</protein>
<sequence>MTTTADRPVRPAHRSTDDLSSHVSRVDAGGRDERRVSEARTVPGVEDETPRTTPNRPLGLRWRILSNRPNDRRDDRSPAGIRGSTRIDGQFGRRTTAFSGPELEA</sequence>